<dbReference type="GO" id="GO:0030600">
    <property type="term" value="F:feruloyl esterase activity"/>
    <property type="evidence" value="ECO:0007669"/>
    <property type="project" value="UniProtKB-EC"/>
</dbReference>
<keyword evidence="2" id="KW-0719">Serine esterase</keyword>
<comment type="catalytic activity">
    <reaction evidence="9">
        <text>feruloyl-polysaccharide + H2O = ferulate + polysaccharide.</text>
        <dbReference type="EC" id="3.1.1.73"/>
    </reaction>
</comment>
<evidence type="ECO:0000256" key="2">
    <source>
        <dbReference type="ARBA" id="ARBA00022487"/>
    </source>
</evidence>
<evidence type="ECO:0000313" key="11">
    <source>
        <dbReference type="EMBL" id="KUJ15963.1"/>
    </source>
</evidence>
<name>A0A194X710_MOLSC</name>
<evidence type="ECO:0000313" key="12">
    <source>
        <dbReference type="Proteomes" id="UP000070700"/>
    </source>
</evidence>
<evidence type="ECO:0000256" key="4">
    <source>
        <dbReference type="ARBA" id="ARBA00022723"/>
    </source>
</evidence>
<dbReference type="GO" id="GO:0046872">
    <property type="term" value="F:metal ion binding"/>
    <property type="evidence" value="ECO:0007669"/>
    <property type="project" value="UniProtKB-KW"/>
</dbReference>
<dbReference type="OrthoDB" id="3039123at2759"/>
<dbReference type="EMBL" id="KQ947417">
    <property type="protein sequence ID" value="KUJ15963.1"/>
    <property type="molecule type" value="Genomic_DNA"/>
</dbReference>
<evidence type="ECO:0000256" key="6">
    <source>
        <dbReference type="ARBA" id="ARBA00022801"/>
    </source>
</evidence>
<keyword evidence="4" id="KW-0479">Metal-binding</keyword>
<evidence type="ECO:0000256" key="10">
    <source>
        <dbReference type="RuleBase" id="RU361238"/>
    </source>
</evidence>
<dbReference type="SUPFAM" id="SSF53474">
    <property type="entry name" value="alpha/beta-Hydrolases"/>
    <property type="match status" value="1"/>
</dbReference>
<dbReference type="Pfam" id="PF07519">
    <property type="entry name" value="Tannase"/>
    <property type="match status" value="1"/>
</dbReference>
<dbReference type="AlphaFoldDB" id="A0A194X710"/>
<sequence length="405" mass="43537">MAGMIDTVNMIKQLNLGFAVAGGDSGHLAAENNDGSGAPGVYLPYMHSQPQLTTWIHNAISTFTPPARSLVSSYYGKAARYSYYNGCSTGGAQGFALAQFYPELFDGIYAGSPGNWYSHLALSFLWNAKKTLNESFIPQVTLDAITAAVLEECDGLDGVEDGLVENPLKCGFDINTMACNASSTNTSQCLTEAQLEAAKEIYAGPTSTNGSEIYPGFSLGSESSWLQQEGSLADAFSIPILQNVVFDNLTYDFRGFDWDRDVEAVDERVGQYIDEISPDLSTFKNGGGKLLVTQGWADAFNAAIWPIQHLQDIESFFGEDVSDFFNLFMVPGGGHCGQAEAFPQAPGTYHVVDALIKWVERGEKPGSVVSTDGDGGSRLLCPWPQTATWLGGEVGRAGSYVCENS</sequence>
<keyword evidence="12" id="KW-1185">Reference proteome</keyword>
<evidence type="ECO:0000256" key="7">
    <source>
        <dbReference type="ARBA" id="ARBA00022837"/>
    </source>
</evidence>
<dbReference type="PANTHER" id="PTHR33938:SF15">
    <property type="entry name" value="FERULOYL ESTERASE B-RELATED"/>
    <property type="match status" value="1"/>
</dbReference>
<keyword evidence="5" id="KW-0732">Signal</keyword>
<dbReference type="EC" id="3.1.1.-" evidence="10"/>
<proteinExistence type="inferred from homology"/>
<dbReference type="PANTHER" id="PTHR33938">
    <property type="entry name" value="FERULOYL ESTERASE B-RELATED"/>
    <property type="match status" value="1"/>
</dbReference>
<keyword evidence="7" id="KW-0106">Calcium</keyword>
<evidence type="ECO:0000256" key="3">
    <source>
        <dbReference type="ARBA" id="ARBA00022651"/>
    </source>
</evidence>
<dbReference type="GeneID" id="28814727"/>
<dbReference type="GO" id="GO:0045493">
    <property type="term" value="P:xylan catabolic process"/>
    <property type="evidence" value="ECO:0007669"/>
    <property type="project" value="UniProtKB-KW"/>
</dbReference>
<dbReference type="KEGG" id="psco:LY89DRAFT_100539"/>
<accession>A0A194X710</accession>
<reference evidence="11 12" key="1">
    <citation type="submission" date="2015-10" db="EMBL/GenBank/DDBJ databases">
        <title>Full genome of DAOMC 229536 Phialocephala scopiformis, a fungal endophyte of spruce producing the potent anti-insectan compound rugulosin.</title>
        <authorList>
            <consortium name="DOE Joint Genome Institute"/>
            <person name="Walker A.K."/>
            <person name="Frasz S.L."/>
            <person name="Seifert K.A."/>
            <person name="Miller J.D."/>
            <person name="Mondo S.J."/>
            <person name="Labutti K."/>
            <person name="Lipzen A."/>
            <person name="Dockter R."/>
            <person name="Kennedy M."/>
            <person name="Grigoriev I.V."/>
            <person name="Spatafora J.W."/>
        </authorList>
    </citation>
    <scope>NUCLEOTIDE SEQUENCE [LARGE SCALE GENOMIC DNA]</scope>
    <source>
        <strain evidence="11 12">CBS 120377</strain>
    </source>
</reference>
<dbReference type="InParanoid" id="A0A194X710"/>
<evidence type="ECO:0000256" key="8">
    <source>
        <dbReference type="ARBA" id="ARBA00023157"/>
    </source>
</evidence>
<evidence type="ECO:0000256" key="1">
    <source>
        <dbReference type="ARBA" id="ARBA00006249"/>
    </source>
</evidence>
<dbReference type="InterPro" id="IPR011118">
    <property type="entry name" value="Tannase/feruloyl_esterase"/>
</dbReference>
<comment type="similarity">
    <text evidence="1 10">Belongs to the tannase family.</text>
</comment>
<keyword evidence="3" id="KW-0858">Xylan degradation</keyword>
<protein>
    <recommendedName>
        <fullName evidence="10">Carboxylic ester hydrolase</fullName>
        <ecNumber evidence="10">3.1.1.-</ecNumber>
    </recommendedName>
</protein>
<dbReference type="RefSeq" id="XP_018070318.1">
    <property type="nucleotide sequence ID" value="XM_018205001.1"/>
</dbReference>
<keyword evidence="8" id="KW-1015">Disulfide bond</keyword>
<evidence type="ECO:0000256" key="5">
    <source>
        <dbReference type="ARBA" id="ARBA00022729"/>
    </source>
</evidence>
<keyword evidence="3" id="KW-0624">Polysaccharide degradation</keyword>
<dbReference type="InterPro" id="IPR029058">
    <property type="entry name" value="AB_hydrolase_fold"/>
</dbReference>
<keyword evidence="6 10" id="KW-0378">Hydrolase</keyword>
<gene>
    <name evidence="11" type="ORF">LY89DRAFT_100539</name>
</gene>
<keyword evidence="3" id="KW-0119">Carbohydrate metabolism</keyword>
<organism evidence="11 12">
    <name type="scientific">Mollisia scopiformis</name>
    <name type="common">Conifer needle endophyte fungus</name>
    <name type="synonym">Phialocephala scopiformis</name>
    <dbReference type="NCBI Taxonomy" id="149040"/>
    <lineage>
        <taxon>Eukaryota</taxon>
        <taxon>Fungi</taxon>
        <taxon>Dikarya</taxon>
        <taxon>Ascomycota</taxon>
        <taxon>Pezizomycotina</taxon>
        <taxon>Leotiomycetes</taxon>
        <taxon>Helotiales</taxon>
        <taxon>Mollisiaceae</taxon>
        <taxon>Mollisia</taxon>
    </lineage>
</organism>
<dbReference type="Proteomes" id="UP000070700">
    <property type="component" value="Unassembled WGS sequence"/>
</dbReference>
<evidence type="ECO:0000256" key="9">
    <source>
        <dbReference type="ARBA" id="ARBA00034075"/>
    </source>
</evidence>